<organism evidence="3 4">
    <name type="scientific">Sphingorhabdus contaminans</name>
    <dbReference type="NCBI Taxonomy" id="1343899"/>
    <lineage>
        <taxon>Bacteria</taxon>
        <taxon>Pseudomonadati</taxon>
        <taxon>Pseudomonadota</taxon>
        <taxon>Alphaproteobacteria</taxon>
        <taxon>Sphingomonadales</taxon>
        <taxon>Sphingomonadaceae</taxon>
        <taxon>Sphingorhabdus</taxon>
    </lineage>
</organism>
<feature type="signal peptide" evidence="1">
    <location>
        <begin position="1"/>
        <end position="24"/>
    </location>
</feature>
<protein>
    <submittedName>
        <fullName evidence="3">Phosphatase PAP2 family protein</fullName>
    </submittedName>
</protein>
<evidence type="ECO:0000259" key="2">
    <source>
        <dbReference type="SMART" id="SM00014"/>
    </source>
</evidence>
<name>A0A553WAT1_9SPHN</name>
<dbReference type="SUPFAM" id="SSF48317">
    <property type="entry name" value="Acid phosphatase/Vanadium-dependent haloperoxidase"/>
    <property type="match status" value="1"/>
</dbReference>
<evidence type="ECO:0000256" key="1">
    <source>
        <dbReference type="SAM" id="SignalP"/>
    </source>
</evidence>
<dbReference type="SMART" id="SM00014">
    <property type="entry name" value="acidPPc"/>
    <property type="match status" value="1"/>
</dbReference>
<dbReference type="OrthoDB" id="9780507at2"/>
<sequence length="183" mass="18887">MKHSLTASLILVAATVGLPSTAQAKDEDAWATASDVGVYGLTAVALGLPLIKGDEQGAFQAAGSIGAALLVTTGLKETFPELRPDGSDRKSFPSGHTSRAFAAASTIYNREGPSAGIPAMAVASFVGVARVQADKHFWHDVLVGAGIGMASGFLITRQRSEKQAMIVPWGDTKSAGVSVAMRF</sequence>
<keyword evidence="4" id="KW-1185">Reference proteome</keyword>
<dbReference type="AlphaFoldDB" id="A0A553WAT1"/>
<dbReference type="CDD" id="cd03394">
    <property type="entry name" value="PAP2_like_5"/>
    <property type="match status" value="1"/>
</dbReference>
<dbReference type="Proteomes" id="UP000320160">
    <property type="component" value="Unassembled WGS sequence"/>
</dbReference>
<dbReference type="RefSeq" id="WP_143777003.1">
    <property type="nucleotide sequence ID" value="NZ_VKKU01000002.1"/>
</dbReference>
<comment type="caution">
    <text evidence="3">The sequence shown here is derived from an EMBL/GenBank/DDBJ whole genome shotgun (WGS) entry which is preliminary data.</text>
</comment>
<proteinExistence type="predicted"/>
<dbReference type="EMBL" id="VKKU01000002">
    <property type="protein sequence ID" value="TSB01783.1"/>
    <property type="molecule type" value="Genomic_DNA"/>
</dbReference>
<dbReference type="Gene3D" id="1.20.144.10">
    <property type="entry name" value="Phosphatidic acid phosphatase type 2/haloperoxidase"/>
    <property type="match status" value="1"/>
</dbReference>
<gene>
    <name evidence="3" type="ORF">FOM92_11465</name>
</gene>
<evidence type="ECO:0000313" key="3">
    <source>
        <dbReference type="EMBL" id="TSB01783.1"/>
    </source>
</evidence>
<reference evidence="3 4" key="1">
    <citation type="submission" date="2019-07" db="EMBL/GenBank/DDBJ databases">
        <authorList>
            <person name="Park M."/>
        </authorList>
    </citation>
    <scope>NUCLEOTIDE SEQUENCE [LARGE SCALE GENOMIC DNA]</scope>
    <source>
        <strain evidence="3 4">KCTC32445</strain>
    </source>
</reference>
<feature type="chain" id="PRO_5022125372" evidence="1">
    <location>
        <begin position="25"/>
        <end position="183"/>
    </location>
</feature>
<feature type="domain" description="Phosphatidic acid phosphatase type 2/haloperoxidase" evidence="2">
    <location>
        <begin position="56"/>
        <end position="156"/>
    </location>
</feature>
<dbReference type="InterPro" id="IPR036938">
    <property type="entry name" value="PAP2/HPO_sf"/>
</dbReference>
<accession>A0A553WAT1</accession>
<keyword evidence="1" id="KW-0732">Signal</keyword>
<dbReference type="InterPro" id="IPR000326">
    <property type="entry name" value="PAP2/HPO"/>
</dbReference>
<evidence type="ECO:0000313" key="4">
    <source>
        <dbReference type="Proteomes" id="UP000320160"/>
    </source>
</evidence>
<dbReference type="Pfam" id="PF01569">
    <property type="entry name" value="PAP2"/>
    <property type="match status" value="1"/>
</dbReference>